<dbReference type="GO" id="GO:0004565">
    <property type="term" value="F:beta-galactosidase activity"/>
    <property type="evidence" value="ECO:0007669"/>
    <property type="project" value="UniProtKB-EC"/>
</dbReference>
<sequence>MSLNKKLLIPAFMTVSALASSVVQAASLAKKPADHLYFGVAYYHEYLPTDRLHQDIKMMKETGINVVRIAESTWATLEPKPGEYDFSQIDPVIKAMGAAGIDVIVGTPTYALPSWLVKAYPDILVQTPAGQMPYGPRQNMDITNPHFRQAAQAMIEKLIAHVAHYPNVIGYQVDNETKSYHTSGLNVQAAFRQYLEKKYPNVDAFNHEFGTDYWSHRIASWQDFPDSVNGSVNASIQTEFAQFQRKLVTDYLNWQMKLVRKYARPDQFVTQNFDMDWRGYSYGLQSQVNQFEAAKNLNVVGMDVYHPTQDHLTGLEIAMSGDMARSLKLGQNYYVIETQAQGFPNWTPYPGQLTLQAFSHLASGANMVSYWHWGTTANSIETYWRGLLSQDYKPNPTYREAQKIGAQFKALSSQLVDLKIDNQAAIYVSNQSLSAFNAFKFGWTSQIGYNDILHDFYQSLYDMNVSVDFVSPQSTQLQLDHYKLLVVPALYSASKTDLERLNQYVKQGGHIVYTFKDGFSDQHVKVWDSQQPGIINRSAGVHYQQFVIPENVSLKGNPYHVSKQQNQAKWWMELLVPDHGKVLAYYQHPVWGKYAAITRNSYGKGDATYIGFMPKQKLLQAILAQAVNNAGIDGRDQKFKFPLIVKTGINRQGHIIKYVFNYSSQSQSFKYNWASGQDIYHNRAVVHGQQVALPAWGLSIYEITK</sequence>
<evidence type="ECO:0000256" key="2">
    <source>
        <dbReference type="ARBA" id="ARBA00005940"/>
    </source>
</evidence>
<keyword evidence="5 8" id="KW-0378">Hydrolase</keyword>
<protein>
    <recommendedName>
        <fullName evidence="3 8">Beta-galactosidase</fullName>
        <shortName evidence="8">Beta-gal</shortName>
        <ecNumber evidence="3 8">3.2.1.23</ecNumber>
    </recommendedName>
</protein>
<feature type="domain" description="Beta-galactosidase trimerisation" evidence="11">
    <location>
        <begin position="424"/>
        <end position="632"/>
    </location>
</feature>
<evidence type="ECO:0000256" key="4">
    <source>
        <dbReference type="ARBA" id="ARBA00022723"/>
    </source>
</evidence>
<proteinExistence type="inferred from homology"/>
<evidence type="ECO:0000256" key="3">
    <source>
        <dbReference type="ARBA" id="ARBA00012756"/>
    </source>
</evidence>
<keyword evidence="4" id="KW-0479">Metal-binding</keyword>
<comment type="catalytic activity">
    <reaction evidence="1 8">
        <text>Hydrolysis of terminal non-reducing beta-D-galactose residues in beta-D-galactosides.</text>
        <dbReference type="EC" id="3.2.1.23"/>
    </reaction>
</comment>
<evidence type="ECO:0000256" key="7">
    <source>
        <dbReference type="ARBA" id="ARBA00023295"/>
    </source>
</evidence>
<feature type="chain" id="PRO_5047071484" description="Beta-galactosidase" evidence="9">
    <location>
        <begin position="26"/>
        <end position="705"/>
    </location>
</feature>
<keyword evidence="6" id="KW-0862">Zinc</keyword>
<comment type="caution">
    <text evidence="12">The sequence shown here is derived from an EMBL/GenBank/DDBJ whole genome shotgun (WGS) entry which is preliminary data.</text>
</comment>
<feature type="domain" description="Glycoside hydrolase family 42 N-terminal" evidence="10">
    <location>
        <begin position="42"/>
        <end position="410"/>
    </location>
</feature>
<dbReference type="SUPFAM" id="SSF52317">
    <property type="entry name" value="Class I glutamine amidotransferase-like"/>
    <property type="match status" value="1"/>
</dbReference>
<dbReference type="EC" id="3.2.1.23" evidence="3 8"/>
<evidence type="ECO:0000259" key="11">
    <source>
        <dbReference type="Pfam" id="PF08532"/>
    </source>
</evidence>
<dbReference type="InterPro" id="IPR013738">
    <property type="entry name" value="Beta_galactosidase_Trimer"/>
</dbReference>
<evidence type="ECO:0000259" key="10">
    <source>
        <dbReference type="Pfam" id="PF02449"/>
    </source>
</evidence>
<keyword evidence="9" id="KW-0732">Signal</keyword>
<dbReference type="PANTHER" id="PTHR36447">
    <property type="entry name" value="BETA-GALACTOSIDASE GANA"/>
    <property type="match status" value="1"/>
</dbReference>
<dbReference type="InterPro" id="IPR017853">
    <property type="entry name" value="GH"/>
</dbReference>
<dbReference type="CDD" id="cd03143">
    <property type="entry name" value="A4_beta-galactosidase_middle_domain"/>
    <property type="match status" value="1"/>
</dbReference>
<name>A0ABW9G471_9GAMM</name>
<organism evidence="12 13">
    <name type="scientific">Celerinatantimonas yamalensis</name>
    <dbReference type="NCBI Taxonomy" id="559956"/>
    <lineage>
        <taxon>Bacteria</taxon>
        <taxon>Pseudomonadati</taxon>
        <taxon>Pseudomonadota</taxon>
        <taxon>Gammaproteobacteria</taxon>
        <taxon>Celerinatantimonadaceae</taxon>
        <taxon>Celerinatantimonas</taxon>
    </lineage>
</organism>
<dbReference type="PIRSF" id="PIRSF001084">
    <property type="entry name" value="B-galactosidase"/>
    <property type="match status" value="1"/>
</dbReference>
<dbReference type="InterPro" id="IPR029062">
    <property type="entry name" value="Class_I_gatase-like"/>
</dbReference>
<dbReference type="Pfam" id="PF02449">
    <property type="entry name" value="Glyco_hydro_42"/>
    <property type="match status" value="1"/>
</dbReference>
<dbReference type="Gene3D" id="3.20.20.80">
    <property type="entry name" value="Glycosidases"/>
    <property type="match status" value="1"/>
</dbReference>
<evidence type="ECO:0000256" key="6">
    <source>
        <dbReference type="ARBA" id="ARBA00022833"/>
    </source>
</evidence>
<dbReference type="PANTHER" id="PTHR36447:SF2">
    <property type="entry name" value="BETA-GALACTOSIDASE YESZ"/>
    <property type="match status" value="1"/>
</dbReference>
<dbReference type="RefSeq" id="WP_408622653.1">
    <property type="nucleotide sequence ID" value="NZ_JBEQCT010000002.1"/>
</dbReference>
<dbReference type="Pfam" id="PF08532">
    <property type="entry name" value="Glyco_hydro_42M"/>
    <property type="match status" value="1"/>
</dbReference>
<evidence type="ECO:0000313" key="13">
    <source>
        <dbReference type="Proteomes" id="UP001629953"/>
    </source>
</evidence>
<evidence type="ECO:0000256" key="1">
    <source>
        <dbReference type="ARBA" id="ARBA00001412"/>
    </source>
</evidence>
<evidence type="ECO:0000256" key="5">
    <source>
        <dbReference type="ARBA" id="ARBA00022801"/>
    </source>
</evidence>
<feature type="signal peptide" evidence="9">
    <location>
        <begin position="1"/>
        <end position="25"/>
    </location>
</feature>
<keyword evidence="7 8" id="KW-0326">Glycosidase</keyword>
<reference evidence="12 13" key="1">
    <citation type="journal article" date="2013" name="Int. J. Syst. Evol. Microbiol.">
        <title>Celerinatantimonas yamalensis sp. nov., a cold-adapted diazotrophic bacterium from a cold permafrost brine.</title>
        <authorList>
            <person name="Shcherbakova V."/>
            <person name="Chuvilskaya N."/>
            <person name="Rivkina E."/>
            <person name="Demidov N."/>
            <person name="Uchaeva V."/>
            <person name="Suetin S."/>
            <person name="Suzina N."/>
            <person name="Gilichinsky D."/>
        </authorList>
    </citation>
    <scope>NUCLEOTIDE SEQUENCE [LARGE SCALE GENOMIC DNA]</scope>
    <source>
        <strain evidence="12 13">C7</strain>
    </source>
</reference>
<dbReference type="Gene3D" id="3.40.50.880">
    <property type="match status" value="1"/>
</dbReference>
<dbReference type="Proteomes" id="UP001629953">
    <property type="component" value="Unassembled WGS sequence"/>
</dbReference>
<evidence type="ECO:0000256" key="8">
    <source>
        <dbReference type="PIRNR" id="PIRNR001084"/>
    </source>
</evidence>
<gene>
    <name evidence="12" type="ORF">ABUE30_05245</name>
</gene>
<dbReference type="EMBL" id="JBEQCT010000002">
    <property type="protein sequence ID" value="MFM2484475.1"/>
    <property type="molecule type" value="Genomic_DNA"/>
</dbReference>
<dbReference type="InterPro" id="IPR013529">
    <property type="entry name" value="Glyco_hydro_42_N"/>
</dbReference>
<keyword evidence="13" id="KW-1185">Reference proteome</keyword>
<accession>A0ABW9G471</accession>
<evidence type="ECO:0000256" key="9">
    <source>
        <dbReference type="SAM" id="SignalP"/>
    </source>
</evidence>
<dbReference type="InterPro" id="IPR003476">
    <property type="entry name" value="Glyco_hydro_42"/>
</dbReference>
<comment type="similarity">
    <text evidence="2 8">Belongs to the glycosyl hydrolase 42 family.</text>
</comment>
<evidence type="ECO:0000313" key="12">
    <source>
        <dbReference type="EMBL" id="MFM2484475.1"/>
    </source>
</evidence>
<dbReference type="SUPFAM" id="SSF51445">
    <property type="entry name" value="(Trans)glycosidases"/>
    <property type="match status" value="1"/>
</dbReference>